<protein>
    <submittedName>
        <fullName evidence="1">Uncharacterized protein</fullName>
    </submittedName>
</protein>
<proteinExistence type="predicted"/>
<organism evidence="1">
    <name type="scientific">marine metagenome</name>
    <dbReference type="NCBI Taxonomy" id="408172"/>
    <lineage>
        <taxon>unclassified sequences</taxon>
        <taxon>metagenomes</taxon>
        <taxon>ecological metagenomes</taxon>
    </lineage>
</organism>
<accession>A0A382C1Y7</accession>
<evidence type="ECO:0000313" key="1">
    <source>
        <dbReference type="EMBL" id="SVB19751.1"/>
    </source>
</evidence>
<reference evidence="1" key="1">
    <citation type="submission" date="2018-05" db="EMBL/GenBank/DDBJ databases">
        <authorList>
            <person name="Lanie J.A."/>
            <person name="Ng W.-L."/>
            <person name="Kazmierczak K.M."/>
            <person name="Andrzejewski T.M."/>
            <person name="Davidsen T.M."/>
            <person name="Wayne K.J."/>
            <person name="Tettelin H."/>
            <person name="Glass J.I."/>
            <person name="Rusch D."/>
            <person name="Podicherti R."/>
            <person name="Tsui H.-C.T."/>
            <person name="Winkler M.E."/>
        </authorList>
    </citation>
    <scope>NUCLEOTIDE SEQUENCE</scope>
</reference>
<dbReference type="AlphaFoldDB" id="A0A382C1Y7"/>
<gene>
    <name evidence="1" type="ORF">METZ01_LOCUS172605</name>
</gene>
<sequence>VFRKYYKGCFIASICLLSACGSTETSFRDLSVEEAGTSTTRGILKEITTPTVTLLPQTPTTVPLTAFSIEELTPVTSLVLEKEIEAETTPDTTQSDTG</sequence>
<feature type="non-terminal residue" evidence="1">
    <location>
        <position position="1"/>
    </location>
</feature>
<feature type="non-terminal residue" evidence="1">
    <location>
        <position position="98"/>
    </location>
</feature>
<name>A0A382C1Y7_9ZZZZ</name>
<dbReference type="EMBL" id="UINC01032306">
    <property type="protein sequence ID" value="SVB19751.1"/>
    <property type="molecule type" value="Genomic_DNA"/>
</dbReference>